<dbReference type="Proteomes" id="UP000673552">
    <property type="component" value="Chromosome 32"/>
</dbReference>
<feature type="compositionally biased region" description="Low complexity" evidence="2">
    <location>
        <begin position="441"/>
        <end position="452"/>
    </location>
</feature>
<evidence type="ECO:0000313" key="4">
    <source>
        <dbReference type="Proteomes" id="UP000673552"/>
    </source>
</evidence>
<evidence type="ECO:0008006" key="5">
    <source>
        <dbReference type="Google" id="ProtNLM"/>
    </source>
</evidence>
<dbReference type="Pfam" id="PF12796">
    <property type="entry name" value="Ank_2"/>
    <property type="match status" value="1"/>
</dbReference>
<feature type="region of interest" description="Disordered" evidence="2">
    <location>
        <begin position="430"/>
        <end position="482"/>
    </location>
</feature>
<feature type="region of interest" description="Disordered" evidence="2">
    <location>
        <begin position="179"/>
        <end position="198"/>
    </location>
</feature>
<dbReference type="GeneID" id="92511874"/>
<keyword evidence="4" id="KW-1185">Reference proteome</keyword>
<dbReference type="PROSITE" id="PS50088">
    <property type="entry name" value="ANK_REPEAT"/>
    <property type="match status" value="1"/>
</dbReference>
<comment type="caution">
    <text evidence="3">The sequence shown here is derived from an EMBL/GenBank/DDBJ whole genome shotgun (WGS) entry which is preliminary data.</text>
</comment>
<proteinExistence type="predicted"/>
<dbReference type="SUPFAM" id="SSF48403">
    <property type="entry name" value="Ankyrin repeat"/>
    <property type="match status" value="1"/>
</dbReference>
<dbReference type="SMART" id="SM00248">
    <property type="entry name" value="ANK"/>
    <property type="match status" value="2"/>
</dbReference>
<dbReference type="InterPro" id="IPR036770">
    <property type="entry name" value="Ankyrin_rpt-contain_sf"/>
</dbReference>
<feature type="repeat" description="ANK" evidence="1">
    <location>
        <begin position="40"/>
        <end position="72"/>
    </location>
</feature>
<evidence type="ECO:0000256" key="2">
    <source>
        <dbReference type="SAM" id="MobiDB-lite"/>
    </source>
</evidence>
<dbReference type="InterPro" id="IPR002110">
    <property type="entry name" value="Ankyrin_rpt"/>
</dbReference>
<sequence>MNSDGPSEFQCALQLLLSPLEDPFRRFLDVCDDVHMRDANRNTMLHWAAAIGNVAAAFALLEHGVEVDALNVYGATPLHAAAAFAPNVGVMGPLLMRYGASLTKLTFRSASGVESLLASRGLTAVWAWMLQLNAFIEGRCGGAASLFRPGGSSTLPSAASIKTMPPLLCAPEELRKLSEGPSGRMRRTGARVSTHTARIPRAPARRTPAHTGATLLFKKQPQPRQPSPHVAAVSAAPSATAAYQTNHHNATQEREAEVALCISREEAERMRLEKAQAEARVELCVLLCHPPWSLRNDDTERRGGASPNIPDLSSASDVSHVKKGSAGDDAAAGMTGLILAVVGEKYDAESGRQLFVQYNACTGSDDTRIAEAWCPLSSVVHDPVVTAYIDRYSRTYASTNSTGVEAAVALSILSNDCGAGIPLDTMEREQMEEELRRLPRRNLSSRDSLSSLTVPAKPSSPITPSAQVSGHGCSPEKGDQRRGVLNPHNYVTAADDLARHAAAEQTPLSRELASTHGQVCSEEEDGLSSRFRTSDLQKCRQASQSWAGTALSRFLQPTLGEEAGRAARDPVANTFEGYALVTGFEQPTSADTCAYVRRPSSFDQKEDISAASSAAYTHPPTSSLNVSLSGIRSNDGRYYLSPTQKAKYNRFLRDSALQRLRKHQERLSSRASGG</sequence>
<dbReference type="PROSITE" id="PS50297">
    <property type="entry name" value="ANK_REP_REGION"/>
    <property type="match status" value="1"/>
</dbReference>
<protein>
    <recommendedName>
        <fullName evidence="5">Ankyrin repeat protein</fullName>
    </recommendedName>
</protein>
<gene>
    <name evidence="3" type="ORF">LSCM1_01762</name>
</gene>
<reference evidence="3 4" key="1">
    <citation type="submission" date="2021-03" db="EMBL/GenBank/DDBJ databases">
        <title>Leishmania (Mundinia) martiniquensis Genome sequencing and assembly.</title>
        <authorList>
            <person name="Almutairi H."/>
            <person name="Gatherer D."/>
        </authorList>
    </citation>
    <scope>NUCLEOTIDE SEQUENCE [LARGE SCALE GENOMIC DNA]</scope>
    <source>
        <strain evidence="3">LSCM1</strain>
    </source>
</reference>
<keyword evidence="1" id="KW-0040">ANK repeat</keyword>
<evidence type="ECO:0000313" key="3">
    <source>
        <dbReference type="EMBL" id="KAG5470518.1"/>
    </source>
</evidence>
<dbReference type="EMBL" id="JAFEUZ010000032">
    <property type="protein sequence ID" value="KAG5470518.1"/>
    <property type="molecule type" value="Genomic_DNA"/>
</dbReference>
<name>A0A836H5R6_9TRYP</name>
<dbReference type="AlphaFoldDB" id="A0A836H5R6"/>
<feature type="region of interest" description="Disordered" evidence="2">
    <location>
        <begin position="297"/>
        <end position="321"/>
    </location>
</feature>
<dbReference type="RefSeq" id="XP_067175911.1">
    <property type="nucleotide sequence ID" value="XM_067319362.1"/>
</dbReference>
<dbReference type="Gene3D" id="1.25.40.20">
    <property type="entry name" value="Ankyrin repeat-containing domain"/>
    <property type="match status" value="1"/>
</dbReference>
<accession>A0A836H5R6</accession>
<evidence type="ECO:0000256" key="1">
    <source>
        <dbReference type="PROSITE-ProRule" id="PRU00023"/>
    </source>
</evidence>
<dbReference type="OrthoDB" id="244827at2759"/>
<dbReference type="KEGG" id="lmat:92511874"/>
<organism evidence="3 4">
    <name type="scientific">Leishmania martiniquensis</name>
    <dbReference type="NCBI Taxonomy" id="1580590"/>
    <lineage>
        <taxon>Eukaryota</taxon>
        <taxon>Discoba</taxon>
        <taxon>Euglenozoa</taxon>
        <taxon>Kinetoplastea</taxon>
        <taxon>Metakinetoplastina</taxon>
        <taxon>Trypanosomatida</taxon>
        <taxon>Trypanosomatidae</taxon>
        <taxon>Leishmaniinae</taxon>
        <taxon>Leishmania</taxon>
    </lineage>
</organism>